<dbReference type="Proteomes" id="UP000325577">
    <property type="component" value="Linkage Group LG4"/>
</dbReference>
<evidence type="ECO:0000259" key="1">
    <source>
        <dbReference type="PROSITE" id="PS50181"/>
    </source>
</evidence>
<proteinExistence type="predicted"/>
<dbReference type="Gene3D" id="1.20.1280.50">
    <property type="match status" value="1"/>
</dbReference>
<dbReference type="InterPro" id="IPR036047">
    <property type="entry name" value="F-box-like_dom_sf"/>
</dbReference>
<dbReference type="Pfam" id="PF00646">
    <property type="entry name" value="F-box"/>
    <property type="match status" value="1"/>
</dbReference>
<gene>
    <name evidence="2" type="ORF">F0562_009148</name>
</gene>
<accession>A0A5J4ZWF2</accession>
<dbReference type="PANTHER" id="PTHR31111:SF136">
    <property type="entry name" value="F-BOX ASSOCIATED DOMAIN-CONTAINING PROTEIN"/>
    <property type="match status" value="1"/>
</dbReference>
<reference evidence="2 3" key="1">
    <citation type="submission" date="2019-09" db="EMBL/GenBank/DDBJ databases">
        <title>A chromosome-level genome assembly of the Chinese tupelo Nyssa sinensis.</title>
        <authorList>
            <person name="Yang X."/>
            <person name="Kang M."/>
            <person name="Yang Y."/>
            <person name="Xiong H."/>
            <person name="Wang M."/>
            <person name="Zhang Z."/>
            <person name="Wang Z."/>
            <person name="Wu H."/>
            <person name="Ma T."/>
            <person name="Liu J."/>
            <person name="Xi Z."/>
        </authorList>
    </citation>
    <scope>NUCLEOTIDE SEQUENCE [LARGE SCALE GENOMIC DNA]</scope>
    <source>
        <strain evidence="2">J267</strain>
        <tissue evidence="2">Leaf</tissue>
    </source>
</reference>
<evidence type="ECO:0000313" key="2">
    <source>
        <dbReference type="EMBL" id="KAA8522690.1"/>
    </source>
</evidence>
<dbReference type="InterPro" id="IPR001810">
    <property type="entry name" value="F-box_dom"/>
</dbReference>
<dbReference type="InterPro" id="IPR017451">
    <property type="entry name" value="F-box-assoc_interact_dom"/>
</dbReference>
<dbReference type="OrthoDB" id="5319261at2759"/>
<feature type="domain" description="F-box" evidence="1">
    <location>
        <begin position="6"/>
        <end position="52"/>
    </location>
</feature>
<dbReference type="Pfam" id="PF08268">
    <property type="entry name" value="FBA_3"/>
    <property type="match status" value="1"/>
</dbReference>
<organism evidence="2 3">
    <name type="scientific">Nyssa sinensis</name>
    <dbReference type="NCBI Taxonomy" id="561372"/>
    <lineage>
        <taxon>Eukaryota</taxon>
        <taxon>Viridiplantae</taxon>
        <taxon>Streptophyta</taxon>
        <taxon>Embryophyta</taxon>
        <taxon>Tracheophyta</taxon>
        <taxon>Spermatophyta</taxon>
        <taxon>Magnoliopsida</taxon>
        <taxon>eudicotyledons</taxon>
        <taxon>Gunneridae</taxon>
        <taxon>Pentapetalae</taxon>
        <taxon>asterids</taxon>
        <taxon>Cornales</taxon>
        <taxon>Nyssaceae</taxon>
        <taxon>Nyssa</taxon>
    </lineage>
</organism>
<dbReference type="SUPFAM" id="SSF81383">
    <property type="entry name" value="F-box domain"/>
    <property type="match status" value="1"/>
</dbReference>
<dbReference type="NCBIfam" id="TIGR01640">
    <property type="entry name" value="F_box_assoc_1"/>
    <property type="match status" value="1"/>
</dbReference>
<dbReference type="PANTHER" id="PTHR31111">
    <property type="entry name" value="BNAA05G37150D PROTEIN-RELATED"/>
    <property type="match status" value="1"/>
</dbReference>
<dbReference type="CDD" id="cd22157">
    <property type="entry name" value="F-box_AtFBW1-like"/>
    <property type="match status" value="1"/>
</dbReference>
<dbReference type="PROSITE" id="PS50181">
    <property type="entry name" value="FBOX"/>
    <property type="match status" value="1"/>
</dbReference>
<evidence type="ECO:0000313" key="3">
    <source>
        <dbReference type="Proteomes" id="UP000325577"/>
    </source>
</evidence>
<name>A0A5J4ZWF2_9ASTE</name>
<dbReference type="SMART" id="SM00256">
    <property type="entry name" value="FBOX"/>
    <property type="match status" value="1"/>
</dbReference>
<protein>
    <recommendedName>
        <fullName evidence="1">F-box domain-containing protein</fullName>
    </recommendedName>
</protein>
<dbReference type="InterPro" id="IPR013187">
    <property type="entry name" value="F-box-assoc_dom_typ3"/>
</dbReference>
<dbReference type="AlphaFoldDB" id="A0A5J4ZWF2"/>
<keyword evidence="3" id="KW-1185">Reference proteome</keyword>
<sequence>MEVEEIQGIGFLPRDLIIDILSRLPVKILCQLKCVSKRWCSLISFDPHFKDLHCIRSKRNPRLLSSRYDYIFNFTSMKFESNVNFTVIDVFSRSFYNNFTEHVPDAGCITISCCNLACLIAYKTIHVCNPSTQEFVKLPDLRGRPFDPIVGFGYLSSANLYKLALLSIRGYIYDENVDVREIGDDVDYWCQIFTIAEGGPIYGSWIDIGDLPCRVEKQNGVSVNGEIYWMSYQRSHAAEGKKIVSLDLSKDQFSTICFPQGDLDPSSRVMGLLELKGFLGFANYMSEISTLDIWMLKDGTNHIWVKECSIDLFPVNAYTEILGFIPINDCDGQILIWSPGESLLYYYNIKTENLSAVEELNVQGPASLGLYIDSFVSLGTGLRLRNLLLDA</sequence>
<dbReference type="EMBL" id="CM018047">
    <property type="protein sequence ID" value="KAA8522690.1"/>
    <property type="molecule type" value="Genomic_DNA"/>
</dbReference>